<dbReference type="Gene3D" id="3.40.50.10540">
    <property type="entry name" value="Crotonobetainyl-coa:carnitine coa-transferase, domain 1"/>
    <property type="match status" value="1"/>
</dbReference>
<evidence type="ECO:0000313" key="3">
    <source>
        <dbReference type="Proteomes" id="UP000032336"/>
    </source>
</evidence>
<evidence type="ECO:0000256" key="1">
    <source>
        <dbReference type="ARBA" id="ARBA00022679"/>
    </source>
</evidence>
<dbReference type="STRING" id="1121877.FEAC_26780"/>
<dbReference type="InterPro" id="IPR003673">
    <property type="entry name" value="CoA-Trfase_fam_III"/>
</dbReference>
<organism evidence="2 3">
    <name type="scientific">Ferrimicrobium acidiphilum DSM 19497</name>
    <dbReference type="NCBI Taxonomy" id="1121877"/>
    <lineage>
        <taxon>Bacteria</taxon>
        <taxon>Bacillati</taxon>
        <taxon>Actinomycetota</taxon>
        <taxon>Acidimicrobiia</taxon>
        <taxon>Acidimicrobiales</taxon>
        <taxon>Acidimicrobiaceae</taxon>
        <taxon>Ferrimicrobium</taxon>
    </lineage>
</organism>
<accession>A0A0D8FR22</accession>
<gene>
    <name evidence="2" type="primary">bbsF4</name>
    <name evidence="2" type="ORF">FEAC_26780</name>
</gene>
<dbReference type="InterPro" id="IPR023606">
    <property type="entry name" value="CoA-Trfase_III_dom_1_sf"/>
</dbReference>
<dbReference type="InterPro" id="IPR050483">
    <property type="entry name" value="CoA-transferase_III_domain"/>
</dbReference>
<dbReference type="AlphaFoldDB" id="A0A0D8FR22"/>
<proteinExistence type="predicted"/>
<dbReference type="SUPFAM" id="SSF89796">
    <property type="entry name" value="CoA-transferase family III (CaiB/BaiF)"/>
    <property type="match status" value="1"/>
</dbReference>
<comment type="caution">
    <text evidence="2">The sequence shown here is derived from an EMBL/GenBank/DDBJ whole genome shotgun (WGS) entry which is preliminary data.</text>
</comment>
<reference evidence="2 3" key="1">
    <citation type="submission" date="2015-01" db="EMBL/GenBank/DDBJ databases">
        <title>Draft genome of the acidophilic iron oxidizer Ferrimicrobium acidiphilum strain T23.</title>
        <authorList>
            <person name="Poehlein A."/>
            <person name="Eisen S."/>
            <person name="Schloemann M."/>
            <person name="Johnson B.D."/>
            <person name="Daniel R."/>
            <person name="Muehling M."/>
        </authorList>
    </citation>
    <scope>NUCLEOTIDE SEQUENCE [LARGE SCALE GENOMIC DNA]</scope>
    <source>
        <strain evidence="2 3">T23</strain>
    </source>
</reference>
<evidence type="ECO:0000313" key="2">
    <source>
        <dbReference type="EMBL" id="KJE75596.1"/>
    </source>
</evidence>
<keyword evidence="1 2" id="KW-0808">Transferase</keyword>
<dbReference type="EMBL" id="JXUW01000035">
    <property type="protein sequence ID" value="KJE75596.1"/>
    <property type="molecule type" value="Genomic_DNA"/>
</dbReference>
<dbReference type="PANTHER" id="PTHR48207">
    <property type="entry name" value="SUCCINATE--HYDROXYMETHYLGLUTARATE COA-TRANSFERASE"/>
    <property type="match status" value="1"/>
</dbReference>
<dbReference type="Pfam" id="PF02515">
    <property type="entry name" value="CoA_transf_3"/>
    <property type="match status" value="1"/>
</dbReference>
<keyword evidence="3" id="KW-1185">Reference proteome</keyword>
<dbReference type="GO" id="GO:0033877">
    <property type="term" value="F:succinyl-CoA:(R)-benzylsuccinate CoA-transferase activity"/>
    <property type="evidence" value="ECO:0007669"/>
    <property type="project" value="UniProtKB-EC"/>
</dbReference>
<dbReference type="Gene3D" id="3.30.1540.10">
    <property type="entry name" value="formyl-coa transferase, domain 3"/>
    <property type="match status" value="1"/>
</dbReference>
<name>A0A0D8FR22_9ACTN</name>
<dbReference type="EC" id="2.8.3.15" evidence="2"/>
<dbReference type="PATRIC" id="fig|1121877.4.peg.3002"/>
<dbReference type="eggNOG" id="COG1804">
    <property type="taxonomic scope" value="Bacteria"/>
</dbReference>
<dbReference type="Proteomes" id="UP000032336">
    <property type="component" value="Unassembled WGS sequence"/>
</dbReference>
<dbReference type="InterPro" id="IPR044855">
    <property type="entry name" value="CoA-Trfase_III_dom3_sf"/>
</dbReference>
<dbReference type="PANTHER" id="PTHR48207:SF3">
    <property type="entry name" value="SUCCINATE--HYDROXYMETHYLGLUTARATE COA-TRANSFERASE"/>
    <property type="match status" value="1"/>
</dbReference>
<protein>
    <submittedName>
        <fullName evidence="2">Succinyl-CoA:(R)-benzylsuccinate CoA-transferase subunit BbsF</fullName>
        <ecNumber evidence="2">2.8.3.15</ecNumber>
    </submittedName>
</protein>
<sequence>MIDRSMADHTEQGKAGPLEGLLIADFSRILAGPYATMLLADLGATVVKVEGPKGDDTRTWMPPEHDGVATYYTSVNRNKRSIVLDLKDPVDLELAKTLIQRSDVMIENFKPGQLKRFGLDFDTAAGINPHLIYASITGFGDKSVGATMMGYDLMVQAMSGLMSLTGSPDDVAYRAGISVFDIMAGMHATIGILAALQERHQSGKGQHVDVSLMASALSGLANHTGAYVLAGVVPYRMGNAHPSLFPYEPLPTKTGDLVVIAGNDSQFRALTEALGAPQLADDPDFARNELRTMHRERLRPILVELLQAKSAEEWFEVLTAANVPCAPIATVDQGLNLAASFGLEPTVVVPTQRGPMEMIRNPIGLSRTPPSYRRGSPALGEHSEEIRAWLTQ</sequence>